<evidence type="ECO:0000313" key="3">
    <source>
        <dbReference type="Proteomes" id="UP001226160"/>
    </source>
</evidence>
<gene>
    <name evidence="2" type="primary">tsaB</name>
    <name evidence="2" type="ORF">QPX54_04510</name>
</gene>
<dbReference type="NCBIfam" id="TIGR03725">
    <property type="entry name" value="T6A_YeaZ"/>
    <property type="match status" value="1"/>
</dbReference>
<dbReference type="Proteomes" id="UP001226160">
    <property type="component" value="Unassembled WGS sequence"/>
</dbReference>
<dbReference type="PANTHER" id="PTHR11735">
    <property type="entry name" value="TRNA N6-ADENOSINE THREONYLCARBAMOYLTRANSFERASE"/>
    <property type="match status" value="1"/>
</dbReference>
<dbReference type="Pfam" id="PF00814">
    <property type="entry name" value="TsaD"/>
    <property type="match status" value="1"/>
</dbReference>
<name>A0AAP4F9V4_9CORY</name>
<sequence length="258" mass="26687">MSASFPSPVLTIDTSTPTLVTGVVHTLADGTVAATENTVENTRAHNELLMPTVFELLESTGTKLSELAAVVVGCGPGPFSGLRVGMATASGLGHALGIPVYGVCSHDAIAWRALHATDTLDTTDALNSTDTLDAAGATTGEPSGNVLVATDARRRETYWATYSGNRRVAGPDVGPAETLQPDVDRVVAHPAIAQRLPEKLQKLAAGEATPAVPSARGLVAVADFAAVPQPLTPLYLRRPDAKEPAAKPVSAALRWAEN</sequence>
<dbReference type="RefSeq" id="WP_239211517.1">
    <property type="nucleotide sequence ID" value="NZ_CP091865.1"/>
</dbReference>
<evidence type="ECO:0000313" key="2">
    <source>
        <dbReference type="EMBL" id="MDK4325778.1"/>
    </source>
</evidence>
<dbReference type="AlphaFoldDB" id="A0AAP4F9V4"/>
<protein>
    <submittedName>
        <fullName evidence="2">tRNA (Adenosine(37)-N6)-threonylcarbamoyltransferase complex dimerization subunit type 1 TsaB</fullName>
        <ecNumber evidence="2">2.3.1.234</ecNumber>
    </submittedName>
</protein>
<organism evidence="2 3">
    <name type="scientific">Corynebacterium propinquum</name>
    <dbReference type="NCBI Taxonomy" id="43769"/>
    <lineage>
        <taxon>Bacteria</taxon>
        <taxon>Bacillati</taxon>
        <taxon>Actinomycetota</taxon>
        <taxon>Actinomycetes</taxon>
        <taxon>Mycobacteriales</taxon>
        <taxon>Corynebacteriaceae</taxon>
        <taxon>Corynebacterium</taxon>
    </lineage>
</organism>
<dbReference type="EMBL" id="JASNVP010000004">
    <property type="protein sequence ID" value="MDK4325778.1"/>
    <property type="molecule type" value="Genomic_DNA"/>
</dbReference>
<feature type="domain" description="Gcp-like" evidence="1">
    <location>
        <begin position="42"/>
        <end position="114"/>
    </location>
</feature>
<accession>A0AAP4F9V4</accession>
<reference evidence="2" key="1">
    <citation type="submission" date="2023-05" db="EMBL/GenBank/DDBJ databases">
        <title>Metabolic capabilities are highly conserved among human nasal-associated Corynebacterium species in pangenomic analyses.</title>
        <authorList>
            <person name="Tran T.H."/>
            <person name="Roberts A.Q."/>
            <person name="Escapa I.F."/>
            <person name="Gao W."/>
            <person name="Conlan S."/>
            <person name="Kong H."/>
            <person name="Segre J.A."/>
            <person name="Kelly M.S."/>
            <person name="Lemon K.P."/>
        </authorList>
    </citation>
    <scope>NUCLEOTIDE SEQUENCE</scope>
    <source>
        <strain evidence="2">KPL2654</strain>
    </source>
</reference>
<comment type="caution">
    <text evidence="2">The sequence shown here is derived from an EMBL/GenBank/DDBJ whole genome shotgun (WGS) entry which is preliminary data.</text>
</comment>
<keyword evidence="2" id="KW-0808">Transferase</keyword>
<dbReference type="GO" id="GO:0061711">
    <property type="term" value="F:tRNA N(6)-L-threonylcarbamoyladenine synthase activity"/>
    <property type="evidence" value="ECO:0007669"/>
    <property type="project" value="UniProtKB-EC"/>
</dbReference>
<dbReference type="InterPro" id="IPR022496">
    <property type="entry name" value="T6A_TsaB"/>
</dbReference>
<dbReference type="GO" id="GO:0002949">
    <property type="term" value="P:tRNA threonylcarbamoyladenosine modification"/>
    <property type="evidence" value="ECO:0007669"/>
    <property type="project" value="InterPro"/>
</dbReference>
<dbReference type="SUPFAM" id="SSF53067">
    <property type="entry name" value="Actin-like ATPase domain"/>
    <property type="match status" value="2"/>
</dbReference>
<proteinExistence type="predicted"/>
<dbReference type="PANTHER" id="PTHR11735:SF11">
    <property type="entry name" value="TRNA THREONYLCARBAMOYLADENOSINE BIOSYNTHESIS PROTEIN TSAB"/>
    <property type="match status" value="1"/>
</dbReference>
<dbReference type="InterPro" id="IPR000905">
    <property type="entry name" value="Gcp-like_dom"/>
</dbReference>
<dbReference type="Gene3D" id="3.30.420.40">
    <property type="match status" value="2"/>
</dbReference>
<evidence type="ECO:0000259" key="1">
    <source>
        <dbReference type="Pfam" id="PF00814"/>
    </source>
</evidence>
<keyword evidence="2" id="KW-0012">Acyltransferase</keyword>
<dbReference type="EC" id="2.3.1.234" evidence="2"/>
<dbReference type="InterPro" id="IPR043129">
    <property type="entry name" value="ATPase_NBD"/>
</dbReference>
<dbReference type="GO" id="GO:0005829">
    <property type="term" value="C:cytosol"/>
    <property type="evidence" value="ECO:0007669"/>
    <property type="project" value="TreeGrafter"/>
</dbReference>